<evidence type="ECO:0000256" key="1">
    <source>
        <dbReference type="ARBA" id="ARBA00006974"/>
    </source>
</evidence>
<evidence type="ECO:0000313" key="5">
    <source>
        <dbReference type="Proteomes" id="UP000236630"/>
    </source>
</evidence>
<dbReference type="STRING" id="55188.A0A2H5P118"/>
<evidence type="ECO:0000256" key="3">
    <source>
        <dbReference type="ARBA" id="ARBA00022604"/>
    </source>
</evidence>
<proteinExistence type="inferred from homology"/>
<dbReference type="InterPro" id="IPR003676">
    <property type="entry name" value="SAUR_fam"/>
</dbReference>
<evidence type="ECO:0000313" key="4">
    <source>
        <dbReference type="EMBL" id="GAY46073.1"/>
    </source>
</evidence>
<keyword evidence="2" id="KW-0217">Developmental protein</keyword>
<reference evidence="4 5" key="1">
    <citation type="journal article" date="2017" name="Front. Genet.">
        <title>Draft sequencing of the heterozygous diploid genome of Satsuma (Citrus unshiu Marc.) using a hybrid assembly approach.</title>
        <authorList>
            <person name="Shimizu T."/>
            <person name="Tanizawa Y."/>
            <person name="Mochizuki T."/>
            <person name="Nagasaki H."/>
            <person name="Yoshioka T."/>
            <person name="Toyoda A."/>
            <person name="Fujiyama A."/>
            <person name="Kaminuma E."/>
            <person name="Nakamura Y."/>
        </authorList>
    </citation>
    <scope>NUCLEOTIDE SEQUENCE [LARGE SCALE GENOMIC DNA]</scope>
    <source>
        <strain evidence="5">cv. Miyagawa wase</strain>
    </source>
</reference>
<keyword evidence="5" id="KW-1185">Reference proteome</keyword>
<dbReference type="Pfam" id="PF02519">
    <property type="entry name" value="Auxin_inducible"/>
    <property type="match status" value="2"/>
</dbReference>
<comment type="similarity">
    <text evidence="1">Belongs to the ARG7 family.</text>
</comment>
<name>A0A2H5P118_CITUN</name>
<dbReference type="EMBL" id="BDQV01000031">
    <property type="protein sequence ID" value="GAY46073.1"/>
    <property type="molecule type" value="Genomic_DNA"/>
</dbReference>
<gene>
    <name evidence="4" type="ORF">CUMW_094150</name>
</gene>
<dbReference type="PANTHER" id="PTHR31175:SF82">
    <property type="entry name" value="AUXIN-RESPONSIVE PROTEIN SAUR65"/>
    <property type="match status" value="1"/>
</dbReference>
<dbReference type="PANTHER" id="PTHR31175">
    <property type="entry name" value="AUXIN-RESPONSIVE FAMILY PROTEIN"/>
    <property type="match status" value="1"/>
</dbReference>
<keyword evidence="3" id="KW-0341">Growth regulation</keyword>
<dbReference type="AlphaFoldDB" id="A0A2H5P118"/>
<comment type="caution">
    <text evidence="4">The sequence shown here is derived from an EMBL/GenBank/DDBJ whole genome shotgun (WGS) entry which is preliminary data.</text>
</comment>
<dbReference type="GO" id="GO:0009733">
    <property type="term" value="P:response to auxin"/>
    <property type="evidence" value="ECO:0007669"/>
    <property type="project" value="InterPro"/>
</dbReference>
<sequence length="214" mass="23853">MITPKKLMKLAKKWQKLAASKRLRISLPRPTAGAADAESCSTSSTAEKGHFVVYTTDQIRFVIPLKYLENNIIRELFRIAEDEFGMLGSGPITLPCDAIVMEYVVSLIQKHVAKDVEKAILLSLKKCYVKGHFVVYTVDHKRFVLPLVYLSNNVVQALMELAEEFGLPTNGPLTVLCDTAFMEYVVTLISHNVNEDAERPLLTLIASSHRASSS</sequence>
<organism evidence="4 5">
    <name type="scientific">Citrus unshiu</name>
    <name type="common">Satsuma mandarin</name>
    <name type="synonym">Citrus nobilis var. unshiu</name>
    <dbReference type="NCBI Taxonomy" id="55188"/>
    <lineage>
        <taxon>Eukaryota</taxon>
        <taxon>Viridiplantae</taxon>
        <taxon>Streptophyta</taxon>
        <taxon>Embryophyta</taxon>
        <taxon>Tracheophyta</taxon>
        <taxon>Spermatophyta</taxon>
        <taxon>Magnoliopsida</taxon>
        <taxon>eudicotyledons</taxon>
        <taxon>Gunneridae</taxon>
        <taxon>Pentapetalae</taxon>
        <taxon>rosids</taxon>
        <taxon>malvids</taxon>
        <taxon>Sapindales</taxon>
        <taxon>Rutaceae</taxon>
        <taxon>Aurantioideae</taxon>
        <taxon>Citrus</taxon>
    </lineage>
</organism>
<dbReference type="Proteomes" id="UP000236630">
    <property type="component" value="Unassembled WGS sequence"/>
</dbReference>
<protein>
    <submittedName>
        <fullName evidence="4">Uncharacterized protein</fullName>
    </submittedName>
</protein>
<evidence type="ECO:0000256" key="2">
    <source>
        <dbReference type="ARBA" id="ARBA00022473"/>
    </source>
</evidence>
<accession>A0A2H5P118</accession>